<sequence>KAVASKPASAAKAKVPEKKKDEKKKSASAESSFISWFIGRARQLNDTVDGEVLATFIQDISNPDEVEDYMVGYLGEGKQVKEFVREYILKRSELRNKAKGAAPGPSHDAKSSSTSNDGFSSVGKKSNNQNIKKKAKFVVDSACLGFRPTGDPNRVNQGEIDHPETAARR</sequence>
<dbReference type="Proteomes" id="UP001432322">
    <property type="component" value="Unassembled WGS sequence"/>
</dbReference>
<feature type="region of interest" description="Disordered" evidence="1">
    <location>
        <begin position="145"/>
        <end position="169"/>
    </location>
</feature>
<accession>A0AAV5X002</accession>
<feature type="compositionally biased region" description="Low complexity" evidence="1">
    <location>
        <begin position="1"/>
        <end position="13"/>
    </location>
</feature>
<feature type="compositionally biased region" description="Polar residues" evidence="1">
    <location>
        <begin position="111"/>
        <end position="127"/>
    </location>
</feature>
<name>A0AAV5X002_9BILA</name>
<feature type="compositionally biased region" description="Basic and acidic residues" evidence="1">
    <location>
        <begin position="159"/>
        <end position="169"/>
    </location>
</feature>
<evidence type="ECO:0000313" key="2">
    <source>
        <dbReference type="EMBL" id="GMT37807.1"/>
    </source>
</evidence>
<gene>
    <name evidence="2" type="ORF">PFISCL1PPCAC_29104</name>
</gene>
<dbReference type="AlphaFoldDB" id="A0AAV5X002"/>
<organism evidence="2 3">
    <name type="scientific">Pristionchus fissidentatus</name>
    <dbReference type="NCBI Taxonomy" id="1538716"/>
    <lineage>
        <taxon>Eukaryota</taxon>
        <taxon>Metazoa</taxon>
        <taxon>Ecdysozoa</taxon>
        <taxon>Nematoda</taxon>
        <taxon>Chromadorea</taxon>
        <taxon>Rhabditida</taxon>
        <taxon>Rhabditina</taxon>
        <taxon>Diplogasteromorpha</taxon>
        <taxon>Diplogasteroidea</taxon>
        <taxon>Neodiplogasteridae</taxon>
        <taxon>Pristionchus</taxon>
    </lineage>
</organism>
<dbReference type="EMBL" id="BTSY01000275">
    <property type="protein sequence ID" value="GMT37807.1"/>
    <property type="molecule type" value="Genomic_DNA"/>
</dbReference>
<keyword evidence="3" id="KW-1185">Reference proteome</keyword>
<reference evidence="2" key="1">
    <citation type="submission" date="2023-10" db="EMBL/GenBank/DDBJ databases">
        <title>Genome assembly of Pristionchus species.</title>
        <authorList>
            <person name="Yoshida K."/>
            <person name="Sommer R.J."/>
        </authorList>
    </citation>
    <scope>NUCLEOTIDE SEQUENCE</scope>
    <source>
        <strain evidence="2">RS5133</strain>
    </source>
</reference>
<feature type="region of interest" description="Disordered" evidence="1">
    <location>
        <begin position="94"/>
        <end position="127"/>
    </location>
</feature>
<comment type="caution">
    <text evidence="2">The sequence shown here is derived from an EMBL/GenBank/DDBJ whole genome shotgun (WGS) entry which is preliminary data.</text>
</comment>
<proteinExistence type="predicted"/>
<evidence type="ECO:0000256" key="1">
    <source>
        <dbReference type="SAM" id="MobiDB-lite"/>
    </source>
</evidence>
<feature type="non-terminal residue" evidence="2">
    <location>
        <position position="1"/>
    </location>
</feature>
<feature type="compositionally biased region" description="Basic and acidic residues" evidence="1">
    <location>
        <begin position="14"/>
        <end position="27"/>
    </location>
</feature>
<feature type="region of interest" description="Disordered" evidence="1">
    <location>
        <begin position="1"/>
        <end position="30"/>
    </location>
</feature>
<protein>
    <submittedName>
        <fullName evidence="2">Uncharacterized protein</fullName>
    </submittedName>
</protein>
<evidence type="ECO:0000313" key="3">
    <source>
        <dbReference type="Proteomes" id="UP001432322"/>
    </source>
</evidence>